<accession>A0A1B7L6H1</accession>
<evidence type="ECO:0000313" key="2">
    <source>
        <dbReference type="Proteomes" id="UP000078225"/>
    </source>
</evidence>
<sequence length="100" mass="11747">MTATFLKTGRQDGKGQGRQCALFNFHSLQRVNDNKSTDKKATRLYRFVWQQCNYYYAVSQGMWPGKNLVNNSELIDVLSLNKSNRPQHTNHPERPVPWYR</sequence>
<comment type="caution">
    <text evidence="1">The sequence shown here is derived from an EMBL/GenBank/DDBJ whole genome shotgun (WGS) entry which is preliminary data.</text>
</comment>
<protein>
    <submittedName>
        <fullName evidence="1">Uncharacterized protein</fullName>
    </submittedName>
</protein>
<dbReference type="Proteomes" id="UP000078225">
    <property type="component" value="Unassembled WGS sequence"/>
</dbReference>
<evidence type="ECO:0000313" key="1">
    <source>
        <dbReference type="EMBL" id="OAT77865.1"/>
    </source>
</evidence>
<gene>
    <name evidence="1" type="ORF">A9B99_19670</name>
</gene>
<reference evidence="2" key="1">
    <citation type="submission" date="2016-05" db="EMBL/GenBank/DDBJ databases">
        <authorList>
            <person name="Behera P."/>
            <person name="Vaishampayan P."/>
            <person name="Singh N."/>
            <person name="Raina V."/>
            <person name="Suar M."/>
            <person name="Pattnaik A."/>
            <person name="Rastogi G."/>
        </authorList>
    </citation>
    <scope>NUCLEOTIDE SEQUENCE [LARGE SCALE GENOMIC DNA]</scope>
    <source>
        <strain evidence="2">MP23</strain>
    </source>
</reference>
<organism evidence="1 2">
    <name type="scientific">Mangrovibacter phragmitis</name>
    <dbReference type="NCBI Taxonomy" id="1691903"/>
    <lineage>
        <taxon>Bacteria</taxon>
        <taxon>Pseudomonadati</taxon>
        <taxon>Pseudomonadota</taxon>
        <taxon>Gammaproteobacteria</taxon>
        <taxon>Enterobacterales</taxon>
        <taxon>Enterobacteriaceae</taxon>
        <taxon>Mangrovibacter</taxon>
    </lineage>
</organism>
<name>A0A1B7L6H1_9ENTR</name>
<dbReference type="EMBL" id="LYRP01000004">
    <property type="protein sequence ID" value="OAT77865.1"/>
    <property type="molecule type" value="Genomic_DNA"/>
</dbReference>
<keyword evidence="2" id="KW-1185">Reference proteome</keyword>
<proteinExistence type="predicted"/>
<dbReference type="AlphaFoldDB" id="A0A1B7L6H1"/>